<gene>
    <name evidence="2" type="ORF">SAMN04489708_11052</name>
</gene>
<dbReference type="InterPro" id="IPR036388">
    <property type="entry name" value="WH-like_DNA-bd_sf"/>
</dbReference>
<dbReference type="AlphaFoldDB" id="A0A1H0RI27"/>
<dbReference type="Gene3D" id="1.10.10.10">
    <property type="entry name" value="Winged helix-like DNA-binding domain superfamily/Winged helix DNA-binding domain"/>
    <property type="match status" value="1"/>
</dbReference>
<feature type="region of interest" description="Disordered" evidence="1">
    <location>
        <begin position="107"/>
        <end position="162"/>
    </location>
</feature>
<evidence type="ECO:0000313" key="2">
    <source>
        <dbReference type="EMBL" id="SDP28558.1"/>
    </source>
</evidence>
<keyword evidence="3" id="KW-1185">Reference proteome</keyword>
<sequence>MSVKVMTAVFERYPSGGGEMLLALALADHASDDGTKVFPSVETLADKTRQSVRSVQYQLRRMEEAGWLILVSAGNGGRSMTREYRISIDWIKGAEIAPIQKGAIRDEKGATDDTKGCNPEQETVQPVAPANNRHRTISEPSLNRSAAAAPAKPSRGSTLPTGFEPDQTAADMAARSGIDLQAELANFLDHHTARGTIFKDWQAAFRTWLRNAVRFGQRGAGGGARRGPPEMRYAAAAATIYEGVDL</sequence>
<dbReference type="EMBL" id="FNJL01000010">
    <property type="protein sequence ID" value="SDP28558.1"/>
    <property type="molecule type" value="Genomic_DNA"/>
</dbReference>
<evidence type="ECO:0000256" key="1">
    <source>
        <dbReference type="SAM" id="MobiDB-lite"/>
    </source>
</evidence>
<organism evidence="2 3">
    <name type="scientific">Paracidovorax cattleyae</name>
    <dbReference type="NCBI Taxonomy" id="80868"/>
    <lineage>
        <taxon>Bacteria</taxon>
        <taxon>Pseudomonadati</taxon>
        <taxon>Pseudomonadota</taxon>
        <taxon>Betaproteobacteria</taxon>
        <taxon>Burkholderiales</taxon>
        <taxon>Comamonadaceae</taxon>
        <taxon>Paracidovorax</taxon>
    </lineage>
</organism>
<reference evidence="3" key="1">
    <citation type="submission" date="2016-10" db="EMBL/GenBank/DDBJ databases">
        <authorList>
            <person name="Varghese N."/>
            <person name="Submissions S."/>
        </authorList>
    </citation>
    <scope>NUCLEOTIDE SEQUENCE [LARGE SCALE GENOMIC DNA]</scope>
    <source>
        <strain evidence="3">DSM 17101</strain>
    </source>
</reference>
<name>A0A1H0RI27_9BURK</name>
<accession>A0A1H0RI27</accession>
<evidence type="ECO:0000313" key="3">
    <source>
        <dbReference type="Proteomes" id="UP000199317"/>
    </source>
</evidence>
<dbReference type="RefSeq" id="WP_244160075.1">
    <property type="nucleotide sequence ID" value="NZ_FNJL01000010.1"/>
</dbReference>
<proteinExistence type="predicted"/>
<dbReference type="Pfam" id="PF13730">
    <property type="entry name" value="HTH_36"/>
    <property type="match status" value="1"/>
</dbReference>
<dbReference type="Proteomes" id="UP000199317">
    <property type="component" value="Unassembled WGS sequence"/>
</dbReference>
<protein>
    <submittedName>
        <fullName evidence="2">Helix-turn-helix domain-containing protein</fullName>
    </submittedName>
</protein>